<protein>
    <submittedName>
        <fullName evidence="2">Nuclear transport factor 2 family protein</fullName>
    </submittedName>
</protein>
<keyword evidence="3" id="KW-1185">Reference proteome</keyword>
<gene>
    <name evidence="2" type="ORF">E1956_15830</name>
</gene>
<dbReference type="KEGG" id="ppai:E1956_15830"/>
<sequence>MNNANDVRVADEIARLERARCRALVEADLATLGELVADDVVHVHANGKTDDKPTYLAAVSTQIRFLSATREGLDVRVYGDIAVATGPLRQSIELMPAGQRMEMSIMTTQVWRRQMNAWQQVSFQATNL</sequence>
<dbReference type="SUPFAM" id="SSF54427">
    <property type="entry name" value="NTF2-like"/>
    <property type="match status" value="1"/>
</dbReference>
<dbReference type="AlphaFoldDB" id="A0A4P7CS78"/>
<evidence type="ECO:0000313" key="3">
    <source>
        <dbReference type="Proteomes" id="UP000295727"/>
    </source>
</evidence>
<evidence type="ECO:0000313" key="2">
    <source>
        <dbReference type="EMBL" id="QBQ98745.1"/>
    </source>
</evidence>
<dbReference type="OrthoDB" id="8965451at2"/>
<reference evidence="2 3" key="1">
    <citation type="submission" date="2019-03" db="EMBL/GenBank/DDBJ databases">
        <title>Paraburkholderia sp. 7MH5, isolated from subtropical forest soil.</title>
        <authorList>
            <person name="Gao Z.-H."/>
            <person name="Qiu L.-H."/>
        </authorList>
    </citation>
    <scope>NUCLEOTIDE SEQUENCE [LARGE SCALE GENOMIC DNA]</scope>
    <source>
        <strain evidence="2 3">7MH5</strain>
    </source>
</reference>
<dbReference type="InterPro" id="IPR032710">
    <property type="entry name" value="NTF2-like_dom_sf"/>
</dbReference>
<organism evidence="2 3">
    <name type="scientific">Paraburkholderia pallida</name>
    <dbReference type="NCBI Taxonomy" id="2547399"/>
    <lineage>
        <taxon>Bacteria</taxon>
        <taxon>Pseudomonadati</taxon>
        <taxon>Pseudomonadota</taxon>
        <taxon>Betaproteobacteria</taxon>
        <taxon>Burkholderiales</taxon>
        <taxon>Burkholderiaceae</taxon>
        <taxon>Paraburkholderia</taxon>
    </lineage>
</organism>
<dbReference type="EMBL" id="CP038149">
    <property type="protein sequence ID" value="QBQ98745.1"/>
    <property type="molecule type" value="Genomic_DNA"/>
</dbReference>
<dbReference type="InterPro" id="IPR027843">
    <property type="entry name" value="DUF4440"/>
</dbReference>
<feature type="domain" description="DUF4440" evidence="1">
    <location>
        <begin position="13"/>
        <end position="119"/>
    </location>
</feature>
<proteinExistence type="predicted"/>
<evidence type="ECO:0000259" key="1">
    <source>
        <dbReference type="Pfam" id="PF14534"/>
    </source>
</evidence>
<dbReference type="Gene3D" id="3.10.450.50">
    <property type="match status" value="1"/>
</dbReference>
<accession>A0A4P7CS78</accession>
<name>A0A4P7CS78_9BURK</name>
<dbReference type="Proteomes" id="UP000295727">
    <property type="component" value="Chromosome 2"/>
</dbReference>
<dbReference type="RefSeq" id="WP_134750829.1">
    <property type="nucleotide sequence ID" value="NZ_CP038149.1"/>
</dbReference>
<dbReference type="Pfam" id="PF14534">
    <property type="entry name" value="DUF4440"/>
    <property type="match status" value="1"/>
</dbReference>